<gene>
    <name evidence="1" type="ORF">SAMN05660826_02331</name>
</gene>
<dbReference type="AlphaFoldDB" id="A0A1M7MM91"/>
<dbReference type="Proteomes" id="UP000184375">
    <property type="component" value="Unassembled WGS sequence"/>
</dbReference>
<keyword evidence="2" id="KW-1185">Reference proteome</keyword>
<protein>
    <submittedName>
        <fullName evidence="1">Uncharacterized protein</fullName>
    </submittedName>
</protein>
<dbReference type="SUPFAM" id="SSF144020">
    <property type="entry name" value="FdhE-like"/>
    <property type="match status" value="1"/>
</dbReference>
<organism evidence="1 2">
    <name type="scientific">Caldanaerovirga acetigignens</name>
    <dbReference type="NCBI Taxonomy" id="447595"/>
    <lineage>
        <taxon>Bacteria</taxon>
        <taxon>Bacillati</taxon>
        <taxon>Bacillota</taxon>
        <taxon>Clostridia</taxon>
        <taxon>Thermosediminibacterales</taxon>
        <taxon>Thermosediminibacteraceae</taxon>
        <taxon>Caldanaerovirga</taxon>
    </lineage>
</organism>
<evidence type="ECO:0000313" key="1">
    <source>
        <dbReference type="EMBL" id="SHM91606.1"/>
    </source>
</evidence>
<evidence type="ECO:0000313" key="2">
    <source>
        <dbReference type="Proteomes" id="UP000184375"/>
    </source>
</evidence>
<dbReference type="InterPro" id="IPR024064">
    <property type="entry name" value="FdhE-like_sf"/>
</dbReference>
<proteinExistence type="predicted"/>
<dbReference type="EMBL" id="FRCR01000024">
    <property type="protein sequence ID" value="SHM91606.1"/>
    <property type="molecule type" value="Genomic_DNA"/>
</dbReference>
<name>A0A1M7MM91_9FIRM</name>
<reference evidence="2" key="1">
    <citation type="submission" date="2016-11" db="EMBL/GenBank/DDBJ databases">
        <authorList>
            <person name="Varghese N."/>
            <person name="Submissions S."/>
        </authorList>
    </citation>
    <scope>NUCLEOTIDE SEQUENCE [LARGE SCALE GENOMIC DNA]</scope>
    <source>
        <strain evidence="2">DSM 18802</strain>
    </source>
</reference>
<feature type="non-terminal residue" evidence="1">
    <location>
        <position position="1"/>
    </location>
</feature>
<sequence length="186" mass="20971">ASLLNFLLKVFLFAVKHFKVDIEPPANLQPSSYKILSPLKDPLPVVEKKDYRKILAEAEAQGKPISPVKRIKPLSVDIDKCPVCGAPADYLYSFGKDPEDFQKLQCKVCKHQWAPSRPAPKKSHPTYRCPFCGYALSKDKTRKNFNCQFIRGSWAFFETDCFCCKANMASSSLSRNCPKLGSFLSL</sequence>
<accession>A0A1M7MM91</accession>